<accession>A0A9X1YBP5</accession>
<gene>
    <name evidence="1" type="ORF">M0638_24285</name>
</gene>
<dbReference type="SUPFAM" id="SSF69118">
    <property type="entry name" value="AhpD-like"/>
    <property type="match status" value="1"/>
</dbReference>
<evidence type="ECO:0000313" key="2">
    <source>
        <dbReference type="Proteomes" id="UP001139516"/>
    </source>
</evidence>
<evidence type="ECO:0000313" key="1">
    <source>
        <dbReference type="EMBL" id="MCK8787494.1"/>
    </source>
</evidence>
<proteinExistence type="predicted"/>
<keyword evidence="2" id="KW-1185">Reference proteome</keyword>
<sequence length="101" mass="11309">MRLPPLAPSSLTPRQRPLYDAMRAGVAARYDLFTTMREDGAMLGPWNAWLHQPEVGTAFRGATQAMTAFRILPDAVRQVAILAVGALRRRLPLQLLFSFQM</sequence>
<dbReference type="AlphaFoldDB" id="A0A9X1YBP5"/>
<organism evidence="1 2">
    <name type="scientific">Roseomonas acroporae</name>
    <dbReference type="NCBI Taxonomy" id="2937791"/>
    <lineage>
        <taxon>Bacteria</taxon>
        <taxon>Pseudomonadati</taxon>
        <taxon>Pseudomonadota</taxon>
        <taxon>Alphaproteobacteria</taxon>
        <taxon>Acetobacterales</taxon>
        <taxon>Roseomonadaceae</taxon>
        <taxon>Roseomonas</taxon>
    </lineage>
</organism>
<comment type="caution">
    <text evidence="1">The sequence shown here is derived from an EMBL/GenBank/DDBJ whole genome shotgun (WGS) entry which is preliminary data.</text>
</comment>
<dbReference type="InterPro" id="IPR029032">
    <property type="entry name" value="AhpD-like"/>
</dbReference>
<reference evidence="1" key="1">
    <citation type="submission" date="2022-04" db="EMBL/GenBank/DDBJ databases">
        <title>Roseomonas acroporae sp. nov., isolated from coral Acropora digitifera.</title>
        <authorList>
            <person name="Sun H."/>
        </authorList>
    </citation>
    <scope>NUCLEOTIDE SEQUENCE</scope>
    <source>
        <strain evidence="1">NAR14</strain>
    </source>
</reference>
<dbReference type="Proteomes" id="UP001139516">
    <property type="component" value="Unassembled WGS sequence"/>
</dbReference>
<name>A0A9X1YBP5_9PROT</name>
<dbReference type="RefSeq" id="WP_248669544.1">
    <property type="nucleotide sequence ID" value="NZ_JALPRX010000126.1"/>
</dbReference>
<protein>
    <submittedName>
        <fullName evidence="1">Uncharacterized protein</fullName>
    </submittedName>
</protein>
<dbReference type="EMBL" id="JALPRX010000126">
    <property type="protein sequence ID" value="MCK8787494.1"/>
    <property type="molecule type" value="Genomic_DNA"/>
</dbReference>